<feature type="compositionally biased region" description="Polar residues" evidence="1">
    <location>
        <begin position="575"/>
        <end position="585"/>
    </location>
</feature>
<name>A0A9P8QAH9_WICPI</name>
<dbReference type="SMART" id="SM00027">
    <property type="entry name" value="EH"/>
    <property type="match status" value="1"/>
</dbReference>
<feature type="compositionally biased region" description="Polar residues" evidence="1">
    <location>
        <begin position="136"/>
        <end position="147"/>
    </location>
</feature>
<feature type="compositionally biased region" description="Low complexity" evidence="1">
    <location>
        <begin position="258"/>
        <end position="285"/>
    </location>
</feature>
<feature type="compositionally biased region" description="Low complexity" evidence="1">
    <location>
        <begin position="586"/>
        <end position="598"/>
    </location>
</feature>
<dbReference type="OrthoDB" id="10045710at2759"/>
<feature type="compositionally biased region" description="Polar residues" evidence="1">
    <location>
        <begin position="105"/>
        <end position="129"/>
    </location>
</feature>
<feature type="compositionally biased region" description="Low complexity" evidence="1">
    <location>
        <begin position="630"/>
        <end position="648"/>
    </location>
</feature>
<dbReference type="InterPro" id="IPR000261">
    <property type="entry name" value="EH_dom"/>
</dbReference>
<evidence type="ECO:0000313" key="3">
    <source>
        <dbReference type="EMBL" id="KAH3685889.1"/>
    </source>
</evidence>
<gene>
    <name evidence="3" type="ORF">WICPIJ_003134</name>
</gene>
<feature type="region of interest" description="Disordered" evidence="1">
    <location>
        <begin position="1"/>
        <end position="34"/>
    </location>
</feature>
<dbReference type="Proteomes" id="UP000774326">
    <property type="component" value="Unassembled WGS sequence"/>
</dbReference>
<feature type="compositionally biased region" description="Low complexity" evidence="1">
    <location>
        <begin position="356"/>
        <end position="370"/>
    </location>
</feature>
<protein>
    <recommendedName>
        <fullName evidence="2">EH domain-containing protein</fullName>
    </recommendedName>
</protein>
<dbReference type="SUPFAM" id="SSF47473">
    <property type="entry name" value="EF-hand"/>
    <property type="match status" value="1"/>
</dbReference>
<dbReference type="PROSITE" id="PS50031">
    <property type="entry name" value="EH"/>
    <property type="match status" value="1"/>
</dbReference>
<feature type="domain" description="EH" evidence="2">
    <location>
        <begin position="888"/>
        <end position="977"/>
    </location>
</feature>
<feature type="compositionally biased region" description="Low complexity" evidence="1">
    <location>
        <begin position="461"/>
        <end position="475"/>
    </location>
</feature>
<feature type="region of interest" description="Disordered" evidence="1">
    <location>
        <begin position="752"/>
        <end position="772"/>
    </location>
</feature>
<feature type="compositionally biased region" description="Low complexity" evidence="1">
    <location>
        <begin position="72"/>
        <end position="97"/>
    </location>
</feature>
<dbReference type="AlphaFoldDB" id="A0A9P8QAH9"/>
<feature type="region of interest" description="Disordered" evidence="1">
    <location>
        <begin position="208"/>
        <end position="312"/>
    </location>
</feature>
<dbReference type="Pfam" id="PF12763">
    <property type="entry name" value="EH"/>
    <property type="match status" value="1"/>
</dbReference>
<sequence>MGLLKKKRHSQPVHALQSKNRNGLPTAPESIDQSKVEAKNFATQAALAMFQKPDLHDSQGGGNTVIKDVQLPRRSSSTSLASSSTVGTSTSKPTTKPSTKRQSSHITKSISTNSNLSVLQGRSSSNTGVGNDRKTSQTSETKPSTSSKNKRYSAIEPAMIPPQLANDLHSYDFRSSSPAISIDPPDKRGTGTLSLAASAASLAIKSSNSKLHNRSQDDFLGVSPFTKPVIPGIQNGSKSTPTSDDCFAGATGSTLPHSSSFSSMNSYVSSNHGNSSESLTKTPSSSRRKSQQPHRRSHSQIHENINSSPLRAPQDRFEHQKIQSNEDNDGQRYSEHFPGTFDGFDNHYYFYRPSSGGYSSSRSNSNTTRSDSNHRQDSNISGDFHEMHMNLSSKLGWNNSDSSLEDIGSSDLMIPLDSTKHEDDDPHRSTSPPHSILSIPTIKAPPLRIPTFEHQPPTPVLSEYPSSPFSESSELLNSPVIPNDATLKGHNESPNVNTGSHTFHYPLPKMSTFANDRVLDLESPELAAESPSSVEFPKSALQPAIQLRSNPGKIPLRKPPSSSLAPGVMNGSALHIQSSIDTGGESSTSTNSKSTATTNGLYELGSSIKRSISPRRKPPPMSPTLASDITSSYPPTSSELSSSATLGSDIDDHNSVANSSAFETDDSYFPAEYESHQDQVDALPQYPSLHRPKTRHLSSAGHRVHPSFSTSRKIKAITDPEYISSHGFKRNAKNIIKKGLMSAGYNAPASPSLHHHRYHGRHSESSISSQLDSSNYYDPMTNRETSVSTPPLEDSGAMKVPTMQFKTTMRKAKKCDKINESKPWKQRNDRHYITEQEKKRYLGLWASNKGSYFQYLHEDVLEKLRKEKNETVNPAVAASKSSAAAQAKAGNNDQTTIEHDIPNVDLILNIVVRDLWHRSKLPSDLLSQIYELVDYRRDGFLEKKSFIVGMWLVDQCLYGRKLPKVITEELWGSAIMNVNVLITGKKGNKSKK</sequence>
<dbReference type="Gene3D" id="1.10.238.10">
    <property type="entry name" value="EF-hand"/>
    <property type="match status" value="1"/>
</dbReference>
<feature type="region of interest" description="Disordered" evidence="1">
    <location>
        <begin position="453"/>
        <end position="475"/>
    </location>
</feature>
<reference evidence="3" key="2">
    <citation type="submission" date="2021-01" db="EMBL/GenBank/DDBJ databases">
        <authorList>
            <person name="Schikora-Tamarit M.A."/>
        </authorList>
    </citation>
    <scope>NUCLEOTIDE SEQUENCE</scope>
    <source>
        <strain evidence="3">CBS2887</strain>
    </source>
</reference>
<accession>A0A9P8QAH9</accession>
<dbReference type="CDD" id="cd00052">
    <property type="entry name" value="EH"/>
    <property type="match status" value="1"/>
</dbReference>
<organism evidence="3 4">
    <name type="scientific">Wickerhamomyces pijperi</name>
    <name type="common">Yeast</name>
    <name type="synonym">Pichia pijperi</name>
    <dbReference type="NCBI Taxonomy" id="599730"/>
    <lineage>
        <taxon>Eukaryota</taxon>
        <taxon>Fungi</taxon>
        <taxon>Dikarya</taxon>
        <taxon>Ascomycota</taxon>
        <taxon>Saccharomycotina</taxon>
        <taxon>Saccharomycetes</taxon>
        <taxon>Phaffomycetales</taxon>
        <taxon>Wickerhamomycetaceae</taxon>
        <taxon>Wickerhamomyces</taxon>
    </lineage>
</organism>
<feature type="region of interest" description="Disordered" evidence="1">
    <location>
        <begin position="52"/>
        <end position="153"/>
    </location>
</feature>
<feature type="compositionally biased region" description="Basic and acidic residues" evidence="1">
    <location>
        <begin position="371"/>
        <end position="382"/>
    </location>
</feature>
<reference evidence="3" key="1">
    <citation type="journal article" date="2021" name="Open Biol.">
        <title>Shared evolutionary footprints suggest mitochondrial oxidative damage underlies multiple complex I losses in fungi.</title>
        <authorList>
            <person name="Schikora-Tamarit M.A."/>
            <person name="Marcet-Houben M."/>
            <person name="Nosek J."/>
            <person name="Gabaldon T."/>
        </authorList>
    </citation>
    <scope>NUCLEOTIDE SEQUENCE</scope>
    <source>
        <strain evidence="3">CBS2887</strain>
    </source>
</reference>
<feature type="region of interest" description="Disordered" evidence="1">
    <location>
        <begin position="356"/>
        <end position="382"/>
    </location>
</feature>
<proteinExistence type="predicted"/>
<dbReference type="EMBL" id="JAEUBG010001740">
    <property type="protein sequence ID" value="KAH3685889.1"/>
    <property type="molecule type" value="Genomic_DNA"/>
</dbReference>
<feature type="compositionally biased region" description="Basic and acidic residues" evidence="1">
    <location>
        <begin position="418"/>
        <end position="428"/>
    </location>
</feature>
<dbReference type="InterPro" id="IPR011992">
    <property type="entry name" value="EF-hand-dom_pair"/>
</dbReference>
<keyword evidence="4" id="KW-1185">Reference proteome</keyword>
<feature type="region of interest" description="Disordered" evidence="1">
    <location>
        <begin position="408"/>
        <end position="439"/>
    </location>
</feature>
<feature type="compositionally biased region" description="Basic residues" evidence="1">
    <location>
        <begin position="286"/>
        <end position="299"/>
    </location>
</feature>
<evidence type="ECO:0000313" key="4">
    <source>
        <dbReference type="Proteomes" id="UP000774326"/>
    </source>
</evidence>
<feature type="compositionally biased region" description="Basic residues" evidence="1">
    <location>
        <begin position="1"/>
        <end position="11"/>
    </location>
</feature>
<evidence type="ECO:0000259" key="2">
    <source>
        <dbReference type="PROSITE" id="PS50031"/>
    </source>
</evidence>
<feature type="compositionally biased region" description="Polar residues" evidence="1">
    <location>
        <begin position="234"/>
        <end position="243"/>
    </location>
</feature>
<comment type="caution">
    <text evidence="3">The sequence shown here is derived from an EMBL/GenBank/DDBJ whole genome shotgun (WGS) entry which is preliminary data.</text>
</comment>
<feature type="region of interest" description="Disordered" evidence="1">
    <location>
        <begin position="549"/>
        <end position="658"/>
    </location>
</feature>
<evidence type="ECO:0000256" key="1">
    <source>
        <dbReference type="SAM" id="MobiDB-lite"/>
    </source>
</evidence>